<keyword evidence="7" id="KW-1185">Reference proteome</keyword>
<sequence>MTDPAHETLSSPLAAVIGAGPAGLMAAEVLASAGVRVAVHDHMPSVGRKFLMAGRGGLNLTHGEPLERLLTRYRPSSPPLLEAIRAFPPAKVIAWSEGLGIETFEGSSGRIFPRCLKASPLLRAWLARLASLGVTIHPRSRWTGWSAEGGPSFMEQVAATPQATILALGGASWPRLGSDGLWPASLPSRSVRRWEPANMGLEIAWSAHFSSRHEGTPLKRIALTFEGVRVQGEAMVTRHGLEGGAVYALAAPVREAIAGHGSANLVLDLRPDLSAKEVAARLAGRPRAESLANGLRKALALPPVAIGLVQEGLRAGGAGIAPMVLVKALPLRATGVAPLARAISSAGGLCWSELDAGFMLKNQPGVFACGEMLDWEAPTGGYLLQGCLSTGVAAGRSALAWLRRGA</sequence>
<feature type="domain" description="RsdA/BaiN/AoA(So)-like insert" evidence="5">
    <location>
        <begin position="195"/>
        <end position="309"/>
    </location>
</feature>
<gene>
    <name evidence="6" type="ORF">HEQ75_08690</name>
</gene>
<comment type="caution">
    <text evidence="6">The sequence shown here is derived from an EMBL/GenBank/DDBJ whole genome shotgun (WGS) entry which is preliminary data.</text>
</comment>
<dbReference type="InterPro" id="IPR055178">
    <property type="entry name" value="RsdA/BaiN/AoA(So)-like_dom"/>
</dbReference>
<evidence type="ECO:0000256" key="1">
    <source>
        <dbReference type="ARBA" id="ARBA00001974"/>
    </source>
</evidence>
<dbReference type="Gene3D" id="2.40.30.10">
    <property type="entry name" value="Translation factors"/>
    <property type="match status" value="1"/>
</dbReference>
<dbReference type="Gene3D" id="3.50.50.60">
    <property type="entry name" value="FAD/NAD(P)-binding domain"/>
    <property type="match status" value="1"/>
</dbReference>
<reference evidence="6 7" key="1">
    <citation type="submission" date="2020-03" db="EMBL/GenBank/DDBJ databases">
        <title>Roseomonas selenitidurans sp. nov. isolated from urban soil.</title>
        <authorList>
            <person name="Liu H."/>
        </authorList>
    </citation>
    <scope>NUCLEOTIDE SEQUENCE [LARGE SCALE GENOMIC DNA]</scope>
    <source>
        <strain evidence="6 7">BU-1</strain>
    </source>
</reference>
<dbReference type="SUPFAM" id="SSF160996">
    <property type="entry name" value="HI0933 insert domain-like"/>
    <property type="match status" value="1"/>
</dbReference>
<keyword evidence="2" id="KW-0285">Flavoprotein</keyword>
<dbReference type="Gene3D" id="1.10.8.260">
    <property type="entry name" value="HI0933 insert domain-like"/>
    <property type="match status" value="1"/>
</dbReference>
<evidence type="ECO:0000259" key="4">
    <source>
        <dbReference type="Pfam" id="PF03486"/>
    </source>
</evidence>
<dbReference type="InterPro" id="IPR036188">
    <property type="entry name" value="FAD/NAD-bd_sf"/>
</dbReference>
<evidence type="ECO:0000313" key="6">
    <source>
        <dbReference type="EMBL" id="NKC30939.1"/>
    </source>
</evidence>
<name>A0ABX1E1A3_9PROT</name>
<dbReference type="Pfam" id="PF03486">
    <property type="entry name" value="HI0933_like"/>
    <property type="match status" value="1"/>
</dbReference>
<evidence type="ECO:0000313" key="7">
    <source>
        <dbReference type="Proteomes" id="UP000787635"/>
    </source>
</evidence>
<dbReference type="InterPro" id="IPR004792">
    <property type="entry name" value="BaiN-like"/>
</dbReference>
<protein>
    <submittedName>
        <fullName evidence="6">TIGR03862 family flavoprotein</fullName>
    </submittedName>
</protein>
<dbReference type="PANTHER" id="PTHR42887:SF1">
    <property type="entry name" value="BLR3961 PROTEIN"/>
    <property type="match status" value="1"/>
</dbReference>
<accession>A0ABX1E1A3</accession>
<evidence type="ECO:0000256" key="3">
    <source>
        <dbReference type="ARBA" id="ARBA00022827"/>
    </source>
</evidence>
<dbReference type="NCBIfam" id="TIGR00275">
    <property type="entry name" value="aminoacetone oxidase family FAD-binding enzyme"/>
    <property type="match status" value="1"/>
</dbReference>
<dbReference type="NCBIfam" id="TIGR03862">
    <property type="entry name" value="flavo_PP4765"/>
    <property type="match status" value="1"/>
</dbReference>
<dbReference type="EMBL" id="JAAVNE010000010">
    <property type="protein sequence ID" value="NKC30939.1"/>
    <property type="molecule type" value="Genomic_DNA"/>
</dbReference>
<dbReference type="InterPro" id="IPR023166">
    <property type="entry name" value="BaiN-like_dom_sf"/>
</dbReference>
<dbReference type="InterPro" id="IPR057661">
    <property type="entry name" value="RsdA/BaiN/AoA(So)_Rossmann"/>
</dbReference>
<dbReference type="InterPro" id="IPR022460">
    <property type="entry name" value="Flavoprotein_PP4765"/>
</dbReference>
<dbReference type="Pfam" id="PF22780">
    <property type="entry name" value="HI0933_like_1st"/>
    <property type="match status" value="1"/>
</dbReference>
<organism evidence="6 7">
    <name type="scientific">Falsiroseomonas selenitidurans</name>
    <dbReference type="NCBI Taxonomy" id="2716335"/>
    <lineage>
        <taxon>Bacteria</taxon>
        <taxon>Pseudomonadati</taxon>
        <taxon>Pseudomonadota</taxon>
        <taxon>Alphaproteobacteria</taxon>
        <taxon>Acetobacterales</taxon>
        <taxon>Roseomonadaceae</taxon>
        <taxon>Falsiroseomonas</taxon>
    </lineage>
</organism>
<dbReference type="SUPFAM" id="SSF51905">
    <property type="entry name" value="FAD/NAD(P)-binding domain"/>
    <property type="match status" value="1"/>
</dbReference>
<feature type="domain" description="RsdA/BaiN/AoA(So)-like Rossmann fold-like" evidence="4">
    <location>
        <begin position="15"/>
        <end position="396"/>
    </location>
</feature>
<comment type="cofactor">
    <cofactor evidence="1">
        <name>FAD</name>
        <dbReference type="ChEBI" id="CHEBI:57692"/>
    </cofactor>
</comment>
<keyword evidence="3" id="KW-0274">FAD</keyword>
<dbReference type="PANTHER" id="PTHR42887">
    <property type="entry name" value="OS12G0638800 PROTEIN"/>
    <property type="match status" value="1"/>
</dbReference>
<evidence type="ECO:0000259" key="5">
    <source>
        <dbReference type="Pfam" id="PF22780"/>
    </source>
</evidence>
<dbReference type="Proteomes" id="UP000787635">
    <property type="component" value="Unassembled WGS sequence"/>
</dbReference>
<proteinExistence type="predicted"/>
<dbReference type="RefSeq" id="WP_168029331.1">
    <property type="nucleotide sequence ID" value="NZ_JAAVNE010000010.1"/>
</dbReference>
<evidence type="ECO:0000256" key="2">
    <source>
        <dbReference type="ARBA" id="ARBA00022630"/>
    </source>
</evidence>